<dbReference type="EMBL" id="CP085144">
    <property type="protein sequence ID" value="UOA14489.1"/>
    <property type="molecule type" value="Genomic_DNA"/>
</dbReference>
<evidence type="ECO:0000313" key="1">
    <source>
        <dbReference type="EMBL" id="UOA14489.1"/>
    </source>
</evidence>
<dbReference type="RefSeq" id="WP_243262843.1">
    <property type="nucleotide sequence ID" value="NZ_CP085144.1"/>
</dbReference>
<evidence type="ECO:0000313" key="2">
    <source>
        <dbReference type="Proteomes" id="UP000831019"/>
    </source>
</evidence>
<dbReference type="Proteomes" id="UP000831019">
    <property type="component" value="Chromosome"/>
</dbReference>
<dbReference type="NCBIfam" id="NF033495">
    <property type="entry name" value="phage_BC1881"/>
    <property type="match status" value="1"/>
</dbReference>
<protein>
    <submittedName>
        <fullName evidence="1">Uncharacterized protein</fullName>
    </submittedName>
</protein>
<accession>A0ABY3ZL49</accession>
<reference evidence="2" key="1">
    <citation type="journal article" date="2022" name="Microorganisms">
        <title>Beyond the ABCs#Discovery of Three New Plasmid Types in Rhodobacterales (RepQ, RepY, RepW).</title>
        <authorList>
            <person name="Freese H.M."/>
            <person name="Ringel V."/>
            <person name="Overmann J."/>
            <person name="Petersen J."/>
        </authorList>
    </citation>
    <scope>NUCLEOTIDE SEQUENCE [LARGE SCALE GENOMIC DNA]</scope>
    <source>
        <strain evidence="2">DSM 109990</strain>
    </source>
</reference>
<gene>
    <name evidence="1" type="ORF">DSM109990_01295</name>
</gene>
<keyword evidence="2" id="KW-1185">Reference proteome</keyword>
<dbReference type="InterPro" id="IPR047901">
    <property type="entry name" value="BC1881-like"/>
</dbReference>
<proteinExistence type="predicted"/>
<name>A0ABY3ZL49_9RHOB</name>
<organism evidence="1 2">
    <name type="scientific">Sulfitobacter dubius</name>
    <dbReference type="NCBI Taxonomy" id="218673"/>
    <lineage>
        <taxon>Bacteria</taxon>
        <taxon>Pseudomonadati</taxon>
        <taxon>Pseudomonadota</taxon>
        <taxon>Alphaproteobacteria</taxon>
        <taxon>Rhodobacterales</taxon>
        <taxon>Roseobacteraceae</taxon>
        <taxon>Sulfitobacter</taxon>
    </lineage>
</organism>
<sequence>MSYNLAEIPTCELNEEIIKRAGVEAVFLGPEDRLVKVVSGPAWVIVNRD</sequence>